<dbReference type="PANTHER" id="PTHR45792">
    <property type="entry name" value="DIACYLGLYCEROL LIPASE HOMOLOG-RELATED"/>
    <property type="match status" value="1"/>
</dbReference>
<dbReference type="OrthoDB" id="438440at2759"/>
<evidence type="ECO:0000256" key="6">
    <source>
        <dbReference type="ARBA" id="ARBA00022553"/>
    </source>
</evidence>
<dbReference type="GO" id="GO:0047372">
    <property type="term" value="F:monoacylglycerol lipase activity"/>
    <property type="evidence" value="ECO:0007669"/>
    <property type="project" value="UniProtKB-ARBA"/>
</dbReference>
<evidence type="ECO:0000256" key="4">
    <source>
        <dbReference type="ARBA" id="ARBA00010701"/>
    </source>
</evidence>
<evidence type="ECO:0000256" key="7">
    <source>
        <dbReference type="ARBA" id="ARBA00022692"/>
    </source>
</evidence>
<dbReference type="GO" id="GO:0004465">
    <property type="term" value="F:lipoprotein lipase activity"/>
    <property type="evidence" value="ECO:0000318"/>
    <property type="project" value="GO_Central"/>
</dbReference>
<keyword evidence="9" id="KW-0967">Endosome</keyword>
<dbReference type="Pfam" id="PF01764">
    <property type="entry name" value="Lipase_3"/>
    <property type="match status" value="1"/>
</dbReference>
<evidence type="ECO:0000256" key="27">
    <source>
        <dbReference type="ARBA" id="ARBA00052106"/>
    </source>
</evidence>
<evidence type="ECO:0000256" key="31">
    <source>
        <dbReference type="ARBA" id="ARBA00081678"/>
    </source>
</evidence>
<feature type="transmembrane region" description="Helical" evidence="34">
    <location>
        <begin position="58"/>
        <end position="80"/>
    </location>
</feature>
<keyword evidence="15" id="KW-0443">Lipid metabolism</keyword>
<evidence type="ECO:0000256" key="15">
    <source>
        <dbReference type="ARBA" id="ARBA00023098"/>
    </source>
</evidence>
<comment type="cofactor">
    <cofactor evidence="1">
        <name>Ca(2+)</name>
        <dbReference type="ChEBI" id="CHEBI:29108"/>
    </cofactor>
</comment>
<evidence type="ECO:0000256" key="25">
    <source>
        <dbReference type="ARBA" id="ARBA00050709"/>
    </source>
</evidence>
<comment type="catalytic activity">
    <reaction evidence="20">
        <text>a 1,2-diacyl-sn-glycerol + H2O = a 2-acylglycerol + a fatty acid + H(+)</text>
        <dbReference type="Rhea" id="RHEA:33275"/>
        <dbReference type="ChEBI" id="CHEBI:15377"/>
        <dbReference type="ChEBI" id="CHEBI:15378"/>
        <dbReference type="ChEBI" id="CHEBI:17389"/>
        <dbReference type="ChEBI" id="CHEBI:17815"/>
        <dbReference type="ChEBI" id="CHEBI:28868"/>
        <dbReference type="EC" id="3.1.1.116"/>
    </reaction>
    <physiologicalReaction direction="left-to-right" evidence="20">
        <dbReference type="Rhea" id="RHEA:33276"/>
    </physiologicalReaction>
</comment>
<evidence type="ECO:0000256" key="11">
    <source>
        <dbReference type="ARBA" id="ARBA00022837"/>
    </source>
</evidence>
<dbReference type="GeneID" id="118406380"/>
<keyword evidence="6" id="KW-0597">Phosphoprotein</keyword>
<keyword evidence="7 34" id="KW-0812">Transmembrane</keyword>
<dbReference type="FunFam" id="3.40.50.1820:FF:000015">
    <property type="entry name" value="Sn1-specific diacylglycerol lipase alpha"/>
    <property type="match status" value="1"/>
</dbReference>
<dbReference type="InterPro" id="IPR002921">
    <property type="entry name" value="Fungal_lipase-type"/>
</dbReference>
<comment type="similarity">
    <text evidence="4">Belongs to the AB hydrolase superfamily. Lipase family.</text>
</comment>
<feature type="compositionally biased region" description="Basic and acidic residues" evidence="33">
    <location>
        <begin position="1006"/>
        <end position="1015"/>
    </location>
</feature>
<proteinExistence type="inferred from homology"/>
<protein>
    <recommendedName>
        <fullName evidence="30">Diacylglycerol lipase-alpha</fullName>
        <ecNumber evidence="21">3.1.1.116</ecNumber>
    </recommendedName>
    <alternativeName>
        <fullName evidence="32">Neural stem cell-derived dendrite regulator</fullName>
    </alternativeName>
    <alternativeName>
        <fullName evidence="31">Sn1-specific diacylglycerol lipase alpha</fullName>
    </alternativeName>
</protein>
<gene>
    <name evidence="37" type="primary">LOC118406380</name>
</gene>
<feature type="transmembrane region" description="Helical" evidence="34">
    <location>
        <begin position="18"/>
        <end position="43"/>
    </location>
</feature>
<comment type="catalytic activity">
    <reaction evidence="23">
        <text>1,2-di-(9Z-octadecenoyl)-sn-glycerol + H2O = 2-(9Z-octadecenoyl)-glycerol + (9Z)-octadecenoate + H(+)</text>
        <dbReference type="Rhea" id="RHEA:38511"/>
        <dbReference type="ChEBI" id="CHEBI:15377"/>
        <dbReference type="ChEBI" id="CHEBI:15378"/>
        <dbReference type="ChEBI" id="CHEBI:30823"/>
        <dbReference type="ChEBI" id="CHEBI:52333"/>
        <dbReference type="ChEBI" id="CHEBI:73990"/>
    </reaction>
    <physiologicalReaction direction="left-to-right" evidence="23">
        <dbReference type="Rhea" id="RHEA:38512"/>
    </physiologicalReaction>
</comment>
<comment type="subcellular location">
    <subcellularLocation>
        <location evidence="2">Cell projection</location>
        <location evidence="2">Dendritic spine membrane</location>
        <topology evidence="2">Multi-pass membrane protein</topology>
    </subcellularLocation>
    <subcellularLocation>
        <location evidence="3">Early endosome membrane</location>
        <topology evidence="3">Multi-pass membrane protein</topology>
    </subcellularLocation>
    <subcellularLocation>
        <location evidence="22">Postsynaptic density membrane</location>
        <topology evidence="22">Multi-pass membrane protein</topology>
    </subcellularLocation>
</comment>
<feature type="transmembrane region" description="Helical" evidence="34">
    <location>
        <begin position="468"/>
        <end position="489"/>
    </location>
</feature>
<keyword evidence="5" id="KW-1003">Cell membrane</keyword>
<comment type="catalytic activity">
    <reaction evidence="26">
        <text>1-(9Z-octadecenoyl)-2-(5Z,8Z,11Z,14Z-eicosatetraenoyl)-sn-glycerol + H2O = 2-(5Z,8Z,11Z,14Z-eicosatetraenoyl)-glycerol + (9Z)-octadecenoate + H(+)</text>
        <dbReference type="Rhea" id="RHEA:38515"/>
        <dbReference type="ChEBI" id="CHEBI:15377"/>
        <dbReference type="ChEBI" id="CHEBI:15378"/>
        <dbReference type="ChEBI" id="CHEBI:30823"/>
        <dbReference type="ChEBI" id="CHEBI:52392"/>
        <dbReference type="ChEBI" id="CHEBI:75449"/>
    </reaction>
    <physiologicalReaction direction="left-to-right" evidence="26">
        <dbReference type="Rhea" id="RHEA:38516"/>
    </physiologicalReaction>
</comment>
<dbReference type="PANTHER" id="PTHR45792:SF8">
    <property type="entry name" value="DIACYLGLYCEROL LIPASE-ALPHA"/>
    <property type="match status" value="1"/>
</dbReference>
<feature type="compositionally biased region" description="Polar residues" evidence="33">
    <location>
        <begin position="770"/>
        <end position="782"/>
    </location>
</feature>
<feature type="compositionally biased region" description="Basic residues" evidence="33">
    <location>
        <begin position="957"/>
        <end position="968"/>
    </location>
</feature>
<dbReference type="GO" id="GO:0098921">
    <property type="term" value="P:retrograde trans-synaptic signaling by endocannabinoid"/>
    <property type="evidence" value="ECO:0000318"/>
    <property type="project" value="GO_Central"/>
</dbReference>
<evidence type="ECO:0000256" key="19">
    <source>
        <dbReference type="ARBA" id="ARBA00023273"/>
    </source>
</evidence>
<evidence type="ECO:0000256" key="13">
    <source>
        <dbReference type="ARBA" id="ARBA00022989"/>
    </source>
</evidence>
<evidence type="ECO:0000256" key="10">
    <source>
        <dbReference type="ARBA" id="ARBA00022801"/>
    </source>
</evidence>
<comment type="catalytic activity">
    <reaction evidence="25">
        <text>1-(9Z-octadecenoyl)-2-(9Z,12Z-octadecadienoyl)-sn-glycerol + H2O = 2-(9Z,12Z-octadecadienoyl)-glycerol + (9Z)-octadecenoate + H(+)</text>
        <dbReference type="Rhea" id="RHEA:38523"/>
        <dbReference type="ChEBI" id="CHEBI:15377"/>
        <dbReference type="ChEBI" id="CHEBI:15378"/>
        <dbReference type="ChEBI" id="CHEBI:30823"/>
        <dbReference type="ChEBI" id="CHEBI:75450"/>
        <dbReference type="ChEBI" id="CHEBI:75457"/>
    </reaction>
    <physiologicalReaction direction="left-to-right" evidence="25">
        <dbReference type="Rhea" id="RHEA:38524"/>
    </physiologicalReaction>
</comment>
<feature type="domain" description="Fungal lipase-type" evidence="35">
    <location>
        <begin position="398"/>
        <end position="534"/>
    </location>
</feature>
<feature type="region of interest" description="Disordered" evidence="33">
    <location>
        <begin position="980"/>
        <end position="1049"/>
    </location>
</feature>
<keyword evidence="17" id="KW-0325">Glycoprotein</keyword>
<dbReference type="Proteomes" id="UP000001554">
    <property type="component" value="Chromosome 19"/>
</dbReference>
<dbReference type="GO" id="GO:0031901">
    <property type="term" value="C:early endosome membrane"/>
    <property type="evidence" value="ECO:0007669"/>
    <property type="project" value="UniProtKB-SubCell"/>
</dbReference>
<evidence type="ECO:0000256" key="21">
    <source>
        <dbReference type="ARBA" id="ARBA00026104"/>
    </source>
</evidence>
<keyword evidence="16 34" id="KW-0472">Membrane</keyword>
<evidence type="ECO:0000256" key="18">
    <source>
        <dbReference type="ARBA" id="ARBA00023257"/>
    </source>
</evidence>
<evidence type="ECO:0000256" key="16">
    <source>
        <dbReference type="ARBA" id="ARBA00023136"/>
    </source>
</evidence>
<evidence type="ECO:0000256" key="5">
    <source>
        <dbReference type="ARBA" id="ARBA00022475"/>
    </source>
</evidence>
<dbReference type="InterPro" id="IPR029058">
    <property type="entry name" value="AB_hydrolase_fold"/>
</dbReference>
<dbReference type="SUPFAM" id="SSF53474">
    <property type="entry name" value="alpha/beta-Hydrolases"/>
    <property type="match status" value="1"/>
</dbReference>
<evidence type="ECO:0000313" key="37">
    <source>
        <dbReference type="RefSeq" id="XP_035662247.1"/>
    </source>
</evidence>
<keyword evidence="8" id="KW-0479">Metal-binding</keyword>
<evidence type="ECO:0000256" key="22">
    <source>
        <dbReference type="ARBA" id="ARBA00037872"/>
    </source>
</evidence>
<comment type="catalytic activity">
    <reaction evidence="24">
        <text>1-(9Z-octadecenoyl)-2-octadecanoyl-sn-glycerol + H2O = 2-octadecanoylglycerol + (9Z)-octadecenoate + H(+)</text>
        <dbReference type="Rhea" id="RHEA:38519"/>
        <dbReference type="ChEBI" id="CHEBI:15377"/>
        <dbReference type="ChEBI" id="CHEBI:15378"/>
        <dbReference type="ChEBI" id="CHEBI:30823"/>
        <dbReference type="ChEBI" id="CHEBI:75448"/>
        <dbReference type="ChEBI" id="CHEBI:75456"/>
    </reaction>
    <physiologicalReaction direction="left-to-right" evidence="24">
        <dbReference type="Rhea" id="RHEA:38520"/>
    </physiologicalReaction>
</comment>
<comment type="subunit">
    <text evidence="29">Interacts (via C-terminal) with CAMK2A; leading to the phosphorylation and inhibition of DAGLA enzymatic activity. Interacts (via PPXXF motif) with HOMER1 and HOMER2; this interaction is required for DAGLA membrane localization.</text>
</comment>
<name>A0A9J7HPQ5_BRAFL</name>
<feature type="region of interest" description="Disordered" evidence="33">
    <location>
        <begin position="752"/>
        <end position="806"/>
    </location>
</feature>
<dbReference type="EC" id="3.1.1.116" evidence="21"/>
<comment type="catalytic activity">
    <reaction evidence="28">
        <text>1-(9Z-octadecenoyl)-2-O-(5Z,8Z,11Z,14Z-eicosatetraenyl)-sn-glycerol + H2O = 2-O-(5Z,8Z,11Z,14Z)-eicosatetraenylglycerol + (9Z)-octadecenoate + H(+)</text>
        <dbReference type="Rhea" id="RHEA:38527"/>
        <dbReference type="ChEBI" id="CHEBI:15377"/>
        <dbReference type="ChEBI" id="CHEBI:15378"/>
        <dbReference type="ChEBI" id="CHEBI:30823"/>
        <dbReference type="ChEBI" id="CHEBI:75913"/>
        <dbReference type="ChEBI" id="CHEBI:75914"/>
    </reaction>
    <physiologicalReaction direction="left-to-right" evidence="28">
        <dbReference type="Rhea" id="RHEA:38528"/>
    </physiologicalReaction>
</comment>
<dbReference type="CDD" id="cd00519">
    <property type="entry name" value="Lipase_3"/>
    <property type="match status" value="1"/>
</dbReference>
<dbReference type="GO" id="GO:0046340">
    <property type="term" value="P:diacylglycerol catabolic process"/>
    <property type="evidence" value="ECO:0000318"/>
    <property type="project" value="GO_Central"/>
</dbReference>
<keyword evidence="14" id="KW-0770">Synapse</keyword>
<evidence type="ECO:0000256" key="34">
    <source>
        <dbReference type="SAM" id="Phobius"/>
    </source>
</evidence>
<dbReference type="GO" id="GO:0032590">
    <property type="term" value="C:dendrite membrane"/>
    <property type="evidence" value="ECO:0000318"/>
    <property type="project" value="GO_Central"/>
</dbReference>
<reference evidence="37" key="2">
    <citation type="submission" date="2025-08" db="UniProtKB">
        <authorList>
            <consortium name="RefSeq"/>
        </authorList>
    </citation>
    <scope>IDENTIFICATION</scope>
    <source>
        <strain evidence="37">S238N-H82</strain>
        <tissue evidence="37">Testes</tissue>
    </source>
</reference>
<dbReference type="GO" id="GO:0032591">
    <property type="term" value="C:dendritic spine membrane"/>
    <property type="evidence" value="ECO:0007669"/>
    <property type="project" value="UniProtKB-SubCell"/>
</dbReference>
<evidence type="ECO:0000256" key="29">
    <source>
        <dbReference type="ARBA" id="ARBA00063298"/>
    </source>
</evidence>
<dbReference type="KEGG" id="bfo:118406380"/>
<evidence type="ECO:0000256" key="1">
    <source>
        <dbReference type="ARBA" id="ARBA00001913"/>
    </source>
</evidence>
<organism evidence="36 37">
    <name type="scientific">Branchiostoma floridae</name>
    <name type="common">Florida lancelet</name>
    <name type="synonym">Amphioxus</name>
    <dbReference type="NCBI Taxonomy" id="7739"/>
    <lineage>
        <taxon>Eukaryota</taxon>
        <taxon>Metazoa</taxon>
        <taxon>Chordata</taxon>
        <taxon>Cephalochordata</taxon>
        <taxon>Leptocardii</taxon>
        <taxon>Amphioxiformes</taxon>
        <taxon>Branchiostomatidae</taxon>
        <taxon>Branchiostoma</taxon>
    </lineage>
</organism>
<dbReference type="GO" id="GO:0045211">
    <property type="term" value="C:postsynaptic membrane"/>
    <property type="evidence" value="ECO:0000318"/>
    <property type="project" value="GO_Central"/>
</dbReference>
<evidence type="ECO:0000256" key="9">
    <source>
        <dbReference type="ARBA" id="ARBA00022753"/>
    </source>
</evidence>
<evidence type="ECO:0000313" key="36">
    <source>
        <dbReference type="Proteomes" id="UP000001554"/>
    </source>
</evidence>
<evidence type="ECO:0000256" key="32">
    <source>
        <dbReference type="ARBA" id="ARBA00082132"/>
    </source>
</evidence>
<keyword evidence="11" id="KW-0106">Calcium</keyword>
<evidence type="ECO:0000256" key="23">
    <source>
        <dbReference type="ARBA" id="ARBA00048382"/>
    </source>
</evidence>
<dbReference type="GO" id="GO:0005737">
    <property type="term" value="C:cytoplasm"/>
    <property type="evidence" value="ECO:0000318"/>
    <property type="project" value="GO_Central"/>
</dbReference>
<evidence type="ECO:0000256" key="14">
    <source>
        <dbReference type="ARBA" id="ARBA00023018"/>
    </source>
</evidence>
<evidence type="ECO:0000256" key="12">
    <source>
        <dbReference type="ARBA" id="ARBA00022963"/>
    </source>
</evidence>
<dbReference type="RefSeq" id="XP_035662247.1">
    <property type="nucleotide sequence ID" value="XM_035806354.1"/>
</dbReference>
<evidence type="ECO:0000256" key="30">
    <source>
        <dbReference type="ARBA" id="ARBA00071957"/>
    </source>
</evidence>
<accession>A0A9J7HPQ5</accession>
<dbReference type="AlphaFoldDB" id="A0A9J7HPQ5"/>
<feature type="transmembrane region" description="Helical" evidence="34">
    <location>
        <begin position="101"/>
        <end position="122"/>
    </location>
</feature>
<evidence type="ECO:0000256" key="24">
    <source>
        <dbReference type="ARBA" id="ARBA00050486"/>
    </source>
</evidence>
<evidence type="ECO:0000256" key="8">
    <source>
        <dbReference type="ARBA" id="ARBA00022723"/>
    </source>
</evidence>
<evidence type="ECO:0000256" key="2">
    <source>
        <dbReference type="ARBA" id="ARBA00004332"/>
    </source>
</evidence>
<dbReference type="OMA" id="XANNDIL"/>
<keyword evidence="19" id="KW-0966">Cell projection</keyword>
<reference evidence="36" key="1">
    <citation type="journal article" date="2020" name="Nat. Ecol. Evol.">
        <title>Deeply conserved synteny resolves early events in vertebrate evolution.</title>
        <authorList>
            <person name="Simakov O."/>
            <person name="Marletaz F."/>
            <person name="Yue J.X."/>
            <person name="O'Connell B."/>
            <person name="Jenkins J."/>
            <person name="Brandt A."/>
            <person name="Calef R."/>
            <person name="Tung C.H."/>
            <person name="Huang T.K."/>
            <person name="Schmutz J."/>
            <person name="Satoh N."/>
            <person name="Yu J.K."/>
            <person name="Putnam N.H."/>
            <person name="Green R.E."/>
            <person name="Rokhsar D.S."/>
        </authorList>
    </citation>
    <scope>NUCLEOTIDE SEQUENCE [LARGE SCALE GENOMIC DNA]</scope>
    <source>
        <strain evidence="36">S238N-H82</strain>
    </source>
</reference>
<keyword evidence="12" id="KW-0442">Lipid degradation</keyword>
<evidence type="ECO:0000256" key="28">
    <source>
        <dbReference type="ARBA" id="ARBA00052463"/>
    </source>
</evidence>
<evidence type="ECO:0000256" key="26">
    <source>
        <dbReference type="ARBA" id="ARBA00050861"/>
    </source>
</evidence>
<evidence type="ECO:0000259" key="35">
    <source>
        <dbReference type="Pfam" id="PF01764"/>
    </source>
</evidence>
<evidence type="ECO:0000256" key="33">
    <source>
        <dbReference type="SAM" id="MobiDB-lite"/>
    </source>
</evidence>
<sequence length="1049" mass="118519">MPGLVVFNRRWSVGSDDLVVPGLILLLLHLAWLIVMAVILGIVEEGFVNDCRLFHTHILGYLVILTSCILVEGCVVWVAMKGSILYTEPRDPMQYLLYIRLVILLVEFVWSVVGVVWIIQHYNDCPSNMVKKSVLGIIICDWVIFFSVLITAWCVFDTAGRNWVKLKRCKREIKRTDTHVWRTKVTQRLTMEAYEASWEHRCKLLCCCAGVQDNQQHAFQEIAHLLSEFFIDVDLVPSDVVAGLVLLRQQQKHQRQMIVGQHSNDTYQFLSGVPINPRTKFVQLSRPEILEQFKEVVYYMRYALAAYGWPLYIYTHPGAGACQLLKFCSCCCCQCCRNHDDECTLEHDNCCQCNLAGLKRTLYNYGLNNTEVTYANFHSAVNETCFFVSIDHDRKAVVVTIRGTLSLQDCLTDLTADAESFRAYSEDFPHDWYAHRGMLESAVYVKNKLEELLLLDLAFSKQMDEEPYGLIISGHSLGAGTAAILAILLKKQYPNLRCFPFSPPGGLLSKTAVDASRSYITSTVVGKDVVPRMGLPQMEHFRFELLKMLKRSTDPKWRIIAYSLPCCCLRDPYLMPDIDQSSLTQSTRDLSSRSASTISINIPQHLQLYPPGRMIHVVRNHPREKWCGKMKPRYQALWVKNEDFSEILVSPAMMADHFPDQVMHALEEVLRNTDYGLEDQFEASNKNKLKMNDSVQIRYSHETLSHTSEEDLLDRACPRVESSLSWEYNSRDELVADHYSDLILPYSLSTLRSSKGPRKGTPSIKENKSRASLITKSAQTLDPTDPDWQSSAPLAESESLSESDSVYSIEESSKALSIGTIQTLQSTPDSTTLKSDPGYCYYVSTGVSNELLNASGFPSEESTPHKNQMTTTATIEKIPSHTSSARQLYNGVSDGSPGEKWNGRPASEELLSEKALRTKLPPQPKSFTALPNVYNSPSFSEHYRLTHVDDVNTTNPPRRHKASKLKTRHLSEPIPERAKYEPNLIPKPPRLYANRRGTSSGNARAIEMKEFHRSQDSGSIDNGEDSDSIPLTKADAQSVDSAVPIETDV</sequence>
<dbReference type="GO" id="GO:0019369">
    <property type="term" value="P:arachidonate metabolic process"/>
    <property type="evidence" value="ECO:0000318"/>
    <property type="project" value="GO_Central"/>
</dbReference>
<feature type="transmembrane region" description="Helical" evidence="34">
    <location>
        <begin position="134"/>
        <end position="156"/>
    </location>
</feature>
<comment type="catalytic activity">
    <reaction evidence="27">
        <text>1-octadecanoyl-2-(5Z,8Z,11Z,14Z-eicosatetraenoyl)-sn-glycerol + H2O = 2-(5Z,8Z,11Z,14Z-eicosatetraenoyl)-glycerol + octadecanoate + H(+)</text>
        <dbReference type="Rhea" id="RHEA:38507"/>
        <dbReference type="ChEBI" id="CHEBI:15377"/>
        <dbReference type="ChEBI" id="CHEBI:15378"/>
        <dbReference type="ChEBI" id="CHEBI:25629"/>
        <dbReference type="ChEBI" id="CHEBI:52392"/>
        <dbReference type="ChEBI" id="CHEBI:75728"/>
    </reaction>
    <physiologicalReaction direction="left-to-right" evidence="27">
        <dbReference type="Rhea" id="RHEA:38508"/>
    </physiologicalReaction>
</comment>
<keyword evidence="10" id="KW-0378">Hydrolase</keyword>
<dbReference type="GO" id="GO:0046872">
    <property type="term" value="F:metal ion binding"/>
    <property type="evidence" value="ECO:0007669"/>
    <property type="project" value="UniProtKB-KW"/>
</dbReference>
<keyword evidence="18" id="KW-0628">Postsynaptic cell membrane</keyword>
<evidence type="ECO:0000256" key="3">
    <source>
        <dbReference type="ARBA" id="ARBA00004520"/>
    </source>
</evidence>
<feature type="compositionally biased region" description="Low complexity" evidence="33">
    <location>
        <begin position="790"/>
        <end position="806"/>
    </location>
</feature>
<evidence type="ECO:0000256" key="17">
    <source>
        <dbReference type="ARBA" id="ARBA00023180"/>
    </source>
</evidence>
<keyword evidence="36" id="KW-1185">Reference proteome</keyword>
<keyword evidence="13 34" id="KW-1133">Transmembrane helix</keyword>
<dbReference type="InterPro" id="IPR052214">
    <property type="entry name" value="DAG_Lipase-Related"/>
</dbReference>
<dbReference type="Gene3D" id="3.40.50.1820">
    <property type="entry name" value="alpha/beta hydrolase"/>
    <property type="match status" value="1"/>
</dbReference>
<dbReference type="GO" id="GO:0098839">
    <property type="term" value="C:postsynaptic density membrane"/>
    <property type="evidence" value="ECO:0007669"/>
    <property type="project" value="UniProtKB-SubCell"/>
</dbReference>
<evidence type="ECO:0000256" key="20">
    <source>
        <dbReference type="ARBA" id="ARBA00024531"/>
    </source>
</evidence>
<feature type="region of interest" description="Disordered" evidence="33">
    <location>
        <begin position="949"/>
        <end position="968"/>
    </location>
</feature>